<evidence type="ECO:0000313" key="3">
    <source>
        <dbReference type="EMBL" id="NML44240.1"/>
    </source>
</evidence>
<protein>
    <recommendedName>
        <fullName evidence="5">EfeO-type cupredoxin-like domain-containing protein</fullName>
    </recommendedName>
</protein>
<feature type="chain" id="PRO_5033060349" description="EfeO-type cupredoxin-like domain-containing protein" evidence="2">
    <location>
        <begin position="29"/>
        <end position="120"/>
    </location>
</feature>
<accession>A0A848H4S6</accession>
<dbReference type="Proteomes" id="UP000541185">
    <property type="component" value="Unassembled WGS sequence"/>
</dbReference>
<evidence type="ECO:0008006" key="5">
    <source>
        <dbReference type="Google" id="ProtNLM"/>
    </source>
</evidence>
<keyword evidence="2" id="KW-0732">Signal</keyword>
<keyword evidence="4" id="KW-1185">Reference proteome</keyword>
<evidence type="ECO:0000256" key="2">
    <source>
        <dbReference type="SAM" id="SignalP"/>
    </source>
</evidence>
<evidence type="ECO:0000313" key="4">
    <source>
        <dbReference type="Proteomes" id="UP000541185"/>
    </source>
</evidence>
<dbReference type="Gene3D" id="2.60.40.420">
    <property type="entry name" value="Cupredoxins - blue copper proteins"/>
    <property type="match status" value="1"/>
</dbReference>
<dbReference type="RefSeq" id="WP_169418387.1">
    <property type="nucleotide sequence ID" value="NZ_JABBFX010000001.1"/>
</dbReference>
<reference evidence="3 4" key="1">
    <citation type="submission" date="2020-04" db="EMBL/GenBank/DDBJ databases">
        <title>Ramlibacter sp. G-1-2-2 isolated from soil.</title>
        <authorList>
            <person name="Dahal R.H."/>
        </authorList>
    </citation>
    <scope>NUCLEOTIDE SEQUENCE [LARGE SCALE GENOMIC DNA]</scope>
    <source>
        <strain evidence="3 4">G-1-2-2</strain>
    </source>
</reference>
<sequence length="120" mass="12854">MRAVAIHRSRLRLLACLALAPLAGAAVAASSQSFSVELAGGRVKGEDTLKVQQGDQVQLRISSDRPVELHLHGYDIDAKVAPPAVATMTFKASLAGRFPVHEHREGAGNHRAVLFIEVRP</sequence>
<comment type="subcellular location">
    <subcellularLocation>
        <location evidence="1">Periplasm</location>
    </subcellularLocation>
</comment>
<evidence type="ECO:0000256" key="1">
    <source>
        <dbReference type="ARBA" id="ARBA00004418"/>
    </source>
</evidence>
<dbReference type="SUPFAM" id="SSF49503">
    <property type="entry name" value="Cupredoxins"/>
    <property type="match status" value="1"/>
</dbReference>
<name>A0A848H4S6_9BURK</name>
<feature type="signal peptide" evidence="2">
    <location>
        <begin position="1"/>
        <end position="28"/>
    </location>
</feature>
<gene>
    <name evidence="3" type="ORF">HHL11_10800</name>
</gene>
<dbReference type="InterPro" id="IPR008972">
    <property type="entry name" value="Cupredoxin"/>
</dbReference>
<dbReference type="GO" id="GO:0042597">
    <property type="term" value="C:periplasmic space"/>
    <property type="evidence" value="ECO:0007669"/>
    <property type="project" value="UniProtKB-SubCell"/>
</dbReference>
<proteinExistence type="predicted"/>
<dbReference type="AlphaFoldDB" id="A0A848H4S6"/>
<organism evidence="3 4">
    <name type="scientific">Ramlibacter agri</name>
    <dbReference type="NCBI Taxonomy" id="2728837"/>
    <lineage>
        <taxon>Bacteria</taxon>
        <taxon>Pseudomonadati</taxon>
        <taxon>Pseudomonadota</taxon>
        <taxon>Betaproteobacteria</taxon>
        <taxon>Burkholderiales</taxon>
        <taxon>Comamonadaceae</taxon>
        <taxon>Ramlibacter</taxon>
    </lineage>
</organism>
<dbReference type="EMBL" id="JABBFX010000001">
    <property type="protein sequence ID" value="NML44240.1"/>
    <property type="molecule type" value="Genomic_DNA"/>
</dbReference>
<comment type="caution">
    <text evidence="3">The sequence shown here is derived from an EMBL/GenBank/DDBJ whole genome shotgun (WGS) entry which is preliminary data.</text>
</comment>